<gene>
    <name evidence="2" type="ORF">MTBPR1_30296</name>
</gene>
<evidence type="ECO:0000313" key="2">
    <source>
        <dbReference type="EMBL" id="SCA56926.1"/>
    </source>
</evidence>
<dbReference type="InterPro" id="IPR003594">
    <property type="entry name" value="HATPase_dom"/>
</dbReference>
<dbReference type="AlphaFoldDB" id="A0A1C3RI39"/>
<feature type="domain" description="Histidine kinase/HSP90-like ATPase" evidence="1">
    <location>
        <begin position="162"/>
        <end position="282"/>
    </location>
</feature>
<dbReference type="EMBL" id="FLYE01000023">
    <property type="protein sequence ID" value="SCA56926.1"/>
    <property type="molecule type" value="Genomic_DNA"/>
</dbReference>
<reference evidence="2 3" key="1">
    <citation type="submission" date="2016-07" db="EMBL/GenBank/DDBJ databases">
        <authorList>
            <person name="Lefevre C.T."/>
        </authorList>
    </citation>
    <scope>NUCLEOTIDE SEQUENCE [LARGE SCALE GENOMIC DNA]</scope>
    <source>
        <strain evidence="2">PR1</strain>
    </source>
</reference>
<dbReference type="RefSeq" id="WP_069188978.1">
    <property type="nucleotide sequence ID" value="NZ_FLYE01000023.1"/>
</dbReference>
<dbReference type="STRING" id="1867952.MTBPR1_30296"/>
<accession>A0A1C3RI39</accession>
<sequence length="292" mass="33191">MESWKSNCLIVESDPERRKELRECVTMHGFGVMYCDSLASCPLPNDEPDAVIFGPGAEIGDDEVNDVELLIRECQVPILCLPSQKAQLIERYEDVHAYFTLDDASHMVLSFVLSHLRRRNIREMMVNAVAGITQLTNGEFTFKSLEEAQALALLIASLAPEKKILRLGLMELFVNAIEHGNLGITHEEKIQLRNEGKWIEEVEKRQSDEKFRDLYASLKLKRDGDRLKLCLCDEGQGFDWKKVLQKSKEKINLTKSGRGIVIIQKAGLDDICYQGCGNIVEFSFKITRVEEL</sequence>
<dbReference type="Proteomes" id="UP000231658">
    <property type="component" value="Unassembled WGS sequence"/>
</dbReference>
<name>A0A1C3RI39_9PROT</name>
<dbReference type="InterPro" id="IPR036890">
    <property type="entry name" value="HATPase_C_sf"/>
</dbReference>
<proteinExistence type="predicted"/>
<evidence type="ECO:0000259" key="1">
    <source>
        <dbReference type="Pfam" id="PF13581"/>
    </source>
</evidence>
<evidence type="ECO:0000313" key="3">
    <source>
        <dbReference type="Proteomes" id="UP000231658"/>
    </source>
</evidence>
<organism evidence="2 3">
    <name type="scientific">Candidatus Terasakiella magnetica</name>
    <dbReference type="NCBI Taxonomy" id="1867952"/>
    <lineage>
        <taxon>Bacteria</taxon>
        <taxon>Pseudomonadati</taxon>
        <taxon>Pseudomonadota</taxon>
        <taxon>Alphaproteobacteria</taxon>
        <taxon>Rhodospirillales</taxon>
        <taxon>Terasakiellaceae</taxon>
        <taxon>Terasakiella</taxon>
    </lineage>
</organism>
<keyword evidence="3" id="KW-1185">Reference proteome</keyword>
<dbReference type="OrthoDB" id="8440896at2"/>
<dbReference type="Gene3D" id="3.30.565.10">
    <property type="entry name" value="Histidine kinase-like ATPase, C-terminal domain"/>
    <property type="match status" value="1"/>
</dbReference>
<protein>
    <recommendedName>
        <fullName evidence="1">Histidine kinase/HSP90-like ATPase domain-containing protein</fullName>
    </recommendedName>
</protein>
<dbReference type="Pfam" id="PF13581">
    <property type="entry name" value="HATPase_c_2"/>
    <property type="match status" value="1"/>
</dbReference>